<dbReference type="EMBL" id="JBHLWK010000037">
    <property type="protein sequence ID" value="MFC0206628.1"/>
    <property type="molecule type" value="Genomic_DNA"/>
</dbReference>
<evidence type="ECO:0000259" key="5">
    <source>
        <dbReference type="PROSITE" id="PS51007"/>
    </source>
</evidence>
<keyword evidence="7" id="KW-1185">Reference proteome</keyword>
<reference evidence="6 7" key="1">
    <citation type="submission" date="2024-09" db="EMBL/GenBank/DDBJ databases">
        <authorList>
            <person name="Sun Q."/>
            <person name="Mori K."/>
        </authorList>
    </citation>
    <scope>NUCLEOTIDE SEQUENCE [LARGE SCALE GENOMIC DNA]</scope>
    <source>
        <strain evidence="6 7">CCM 7706</strain>
    </source>
</reference>
<dbReference type="Proteomes" id="UP001589798">
    <property type="component" value="Unassembled WGS sequence"/>
</dbReference>
<evidence type="ECO:0000256" key="4">
    <source>
        <dbReference type="PROSITE-ProRule" id="PRU00433"/>
    </source>
</evidence>
<dbReference type="PROSITE" id="PS51007">
    <property type="entry name" value="CYTC"/>
    <property type="match status" value="1"/>
</dbReference>
<protein>
    <submittedName>
        <fullName evidence="6">C-type cytochrome</fullName>
    </submittedName>
</protein>
<sequence>MNKLAILSLVAMLGACKTSPNSVKPDGAENYALNCAGCHNPGPGHPATMLLDQLGRPVPALIGRKDLELDYLKAVVRQGLIEMPPFRPTELSDEEIAEIYAYLKDAEPPAQTPAIPAKGAP</sequence>
<evidence type="ECO:0000313" key="6">
    <source>
        <dbReference type="EMBL" id="MFC0206628.1"/>
    </source>
</evidence>
<organism evidence="6 7">
    <name type="scientific">Novosphingobium soli</name>
    <dbReference type="NCBI Taxonomy" id="574956"/>
    <lineage>
        <taxon>Bacteria</taxon>
        <taxon>Pseudomonadati</taxon>
        <taxon>Pseudomonadota</taxon>
        <taxon>Alphaproteobacteria</taxon>
        <taxon>Sphingomonadales</taxon>
        <taxon>Sphingomonadaceae</taxon>
        <taxon>Novosphingobium</taxon>
    </lineage>
</organism>
<feature type="domain" description="Cytochrome c" evidence="5">
    <location>
        <begin position="22"/>
        <end position="107"/>
    </location>
</feature>
<name>A0ABV6D1Z4_9SPHN</name>
<accession>A0ABV6D1Z4</accession>
<dbReference type="RefSeq" id="WP_013832790.1">
    <property type="nucleotide sequence ID" value="NZ_JBHLWK010000037.1"/>
</dbReference>
<gene>
    <name evidence="6" type="ORF">ACFFJC_20440</name>
</gene>
<evidence type="ECO:0000256" key="2">
    <source>
        <dbReference type="ARBA" id="ARBA00022723"/>
    </source>
</evidence>
<comment type="caution">
    <text evidence="6">The sequence shown here is derived from an EMBL/GenBank/DDBJ whole genome shotgun (WGS) entry which is preliminary data.</text>
</comment>
<evidence type="ECO:0000256" key="3">
    <source>
        <dbReference type="ARBA" id="ARBA00023004"/>
    </source>
</evidence>
<dbReference type="InterPro" id="IPR036909">
    <property type="entry name" value="Cyt_c-like_dom_sf"/>
</dbReference>
<dbReference type="PROSITE" id="PS51257">
    <property type="entry name" value="PROKAR_LIPOPROTEIN"/>
    <property type="match status" value="1"/>
</dbReference>
<evidence type="ECO:0000313" key="7">
    <source>
        <dbReference type="Proteomes" id="UP001589798"/>
    </source>
</evidence>
<proteinExistence type="predicted"/>
<evidence type="ECO:0000256" key="1">
    <source>
        <dbReference type="ARBA" id="ARBA00022617"/>
    </source>
</evidence>
<dbReference type="Pfam" id="PF13442">
    <property type="entry name" value="Cytochrome_CBB3"/>
    <property type="match status" value="1"/>
</dbReference>
<dbReference type="SUPFAM" id="SSF46626">
    <property type="entry name" value="Cytochrome c"/>
    <property type="match status" value="1"/>
</dbReference>
<dbReference type="Gene3D" id="1.10.760.10">
    <property type="entry name" value="Cytochrome c-like domain"/>
    <property type="match status" value="1"/>
</dbReference>
<keyword evidence="1 4" id="KW-0349">Heme</keyword>
<dbReference type="InterPro" id="IPR009056">
    <property type="entry name" value="Cyt_c-like_dom"/>
</dbReference>
<keyword evidence="3 4" id="KW-0408">Iron</keyword>
<keyword evidence="2 4" id="KW-0479">Metal-binding</keyword>